<dbReference type="CDD" id="cd08378">
    <property type="entry name" value="C2B_MCTP_PRT_plant"/>
    <property type="match status" value="1"/>
</dbReference>
<dbReference type="GO" id="GO:0009626">
    <property type="term" value="P:plant-type hypersensitive response"/>
    <property type="evidence" value="ECO:0007669"/>
    <property type="project" value="UniProtKB-ARBA"/>
</dbReference>
<evidence type="ECO:0000256" key="3">
    <source>
        <dbReference type="ARBA" id="ARBA00022737"/>
    </source>
</evidence>
<dbReference type="Gene3D" id="3.80.10.10">
    <property type="entry name" value="Ribonuclease Inhibitor"/>
    <property type="match status" value="4"/>
</dbReference>
<dbReference type="InterPro" id="IPR047257">
    <property type="entry name" value="C2B_MCTP_PRT_plant"/>
</dbReference>
<dbReference type="PANTHER" id="PTHR36766:SF55">
    <property type="entry name" value="OS11G0492900 PROTEIN"/>
    <property type="match status" value="1"/>
</dbReference>
<dbReference type="InterPro" id="IPR032675">
    <property type="entry name" value="LRR_dom_sf"/>
</dbReference>
<dbReference type="InterPro" id="IPR000008">
    <property type="entry name" value="C2_dom"/>
</dbReference>
<evidence type="ECO:0000256" key="1">
    <source>
        <dbReference type="ARBA" id="ARBA00008894"/>
    </source>
</evidence>
<dbReference type="GO" id="GO:0005524">
    <property type="term" value="F:ATP binding"/>
    <property type="evidence" value="ECO:0007669"/>
    <property type="project" value="UniProtKB-KW"/>
</dbReference>
<dbReference type="EMBL" id="RWGY01000013">
    <property type="protein sequence ID" value="TVU23485.1"/>
    <property type="molecule type" value="Genomic_DNA"/>
</dbReference>
<evidence type="ECO:0000256" key="2">
    <source>
        <dbReference type="ARBA" id="ARBA00022614"/>
    </source>
</evidence>
<dbReference type="InterPro" id="IPR027417">
    <property type="entry name" value="P-loop_NTPase"/>
</dbReference>
<feature type="domain" description="C2" evidence="7">
    <location>
        <begin position="1060"/>
        <end position="1176"/>
    </location>
</feature>
<dbReference type="InterPro" id="IPR035892">
    <property type="entry name" value="C2_domain_sf"/>
</dbReference>
<dbReference type="Gene3D" id="2.60.40.150">
    <property type="entry name" value="C2 domain"/>
    <property type="match status" value="1"/>
</dbReference>
<dbReference type="Pfam" id="PF18052">
    <property type="entry name" value="Rx_N"/>
    <property type="match status" value="1"/>
</dbReference>
<dbReference type="Gene3D" id="1.10.10.10">
    <property type="entry name" value="Winged helix-like DNA-binding domain superfamily/Winged helix DNA-binding domain"/>
    <property type="match status" value="1"/>
</dbReference>
<dbReference type="PROSITE" id="PS50004">
    <property type="entry name" value="C2"/>
    <property type="match status" value="1"/>
</dbReference>
<accession>A0A5J9UJC4</accession>
<protein>
    <recommendedName>
        <fullName evidence="7">C2 domain-containing protein</fullName>
    </recommendedName>
</protein>
<dbReference type="InterPro" id="IPR002182">
    <property type="entry name" value="NB-ARC"/>
</dbReference>
<dbReference type="InterPro" id="IPR041118">
    <property type="entry name" value="Rx_N"/>
</dbReference>
<dbReference type="Pfam" id="PF25019">
    <property type="entry name" value="LRR_R13L1-DRL21"/>
    <property type="match status" value="1"/>
</dbReference>
<dbReference type="Pfam" id="PF00168">
    <property type="entry name" value="C2"/>
    <property type="match status" value="1"/>
</dbReference>
<keyword evidence="6" id="KW-0067">ATP-binding</keyword>
<organism evidence="8 9">
    <name type="scientific">Eragrostis curvula</name>
    <name type="common">weeping love grass</name>
    <dbReference type="NCBI Taxonomy" id="38414"/>
    <lineage>
        <taxon>Eukaryota</taxon>
        <taxon>Viridiplantae</taxon>
        <taxon>Streptophyta</taxon>
        <taxon>Embryophyta</taxon>
        <taxon>Tracheophyta</taxon>
        <taxon>Spermatophyta</taxon>
        <taxon>Magnoliopsida</taxon>
        <taxon>Liliopsida</taxon>
        <taxon>Poales</taxon>
        <taxon>Poaceae</taxon>
        <taxon>PACMAD clade</taxon>
        <taxon>Chloridoideae</taxon>
        <taxon>Eragrostideae</taxon>
        <taxon>Eragrostidinae</taxon>
        <taxon>Eragrostis</taxon>
    </lineage>
</organism>
<keyword evidence="2" id="KW-0433">Leucine-rich repeat</keyword>
<dbReference type="Gramene" id="TVU23485">
    <property type="protein sequence ID" value="TVU23485"/>
    <property type="gene ID" value="EJB05_25854"/>
</dbReference>
<dbReference type="InterPro" id="IPR042197">
    <property type="entry name" value="Apaf_helical"/>
</dbReference>
<dbReference type="SUPFAM" id="SSF49562">
    <property type="entry name" value="C2 domain (Calcium/lipid-binding domain, CaLB)"/>
    <property type="match status" value="1"/>
</dbReference>
<evidence type="ECO:0000256" key="4">
    <source>
        <dbReference type="ARBA" id="ARBA00022741"/>
    </source>
</evidence>
<dbReference type="InterPro" id="IPR036388">
    <property type="entry name" value="WH-like_DNA-bd_sf"/>
</dbReference>
<gene>
    <name evidence="8" type="ORF">EJB05_25854</name>
</gene>
<reference evidence="8 9" key="1">
    <citation type="journal article" date="2019" name="Sci. Rep.">
        <title>A high-quality genome of Eragrostis curvula grass provides insights into Poaceae evolution and supports new strategies to enhance forage quality.</title>
        <authorList>
            <person name="Carballo J."/>
            <person name="Santos B.A.C.M."/>
            <person name="Zappacosta D."/>
            <person name="Garbus I."/>
            <person name="Selva J.P."/>
            <person name="Gallo C.A."/>
            <person name="Diaz A."/>
            <person name="Albertini E."/>
            <person name="Caccamo M."/>
            <person name="Echenique V."/>
        </authorList>
    </citation>
    <scope>NUCLEOTIDE SEQUENCE [LARGE SCALE GENOMIC DNA]</scope>
    <source>
        <strain evidence="9">cv. Victoria</strain>
        <tissue evidence="8">Leaf</tissue>
    </source>
</reference>
<dbReference type="SMART" id="SM00239">
    <property type="entry name" value="C2"/>
    <property type="match status" value="1"/>
</dbReference>
<keyword evidence="3" id="KW-0677">Repeat</keyword>
<feature type="non-terminal residue" evidence="8">
    <location>
        <position position="1"/>
    </location>
</feature>
<evidence type="ECO:0000256" key="5">
    <source>
        <dbReference type="ARBA" id="ARBA00022821"/>
    </source>
</evidence>
<evidence type="ECO:0000259" key="7">
    <source>
        <dbReference type="PROSITE" id="PS50004"/>
    </source>
</evidence>
<dbReference type="SUPFAM" id="SSF52540">
    <property type="entry name" value="P-loop containing nucleoside triphosphate hydrolases"/>
    <property type="match status" value="1"/>
</dbReference>
<sequence length="1377" mass="156810">MAELVIGPLVSMVKEKASSYLLDQYRVMEGMEEQRKIMERKLPAILDIIQDAEEKGAFRPGVRAWLKDLKTVTYEANDVFDEFKYEALRREAQKKGHYNMKTLRRFPARNPIVFRYRMGKKLQKIVQTIEVLVTEMNTFGFRHLQQAPPSKQWRKTDPIMVDSDKDIISRSREEEKKKILKILLDEASSEDLTVLPIVGMGGLGKTTFVQLIYNDPAIEDHFVLRRWCCVSDDFDAVSIASSLCQININDKSREKALQDLQSMISGKRYLIVLDDVWDLNDDKWGKLKSCIKHGGKGSVVLTTTRNEELARRMTIGVAEAYKIEHLRKEHLKEIVQSRTLNLQMANHRKLDGIVGKIVDRCAGSPLAAKALGSMLSTKTSMNEWKDILAKSCISNEKNDILPILKLSFDYLPSYMKQCFAFCAIFPKDYEIDVDLLIQLWMAHDLIPVQEDNHPETMGAEIFKELTWRSFFQDVKQTSPGKKYQRRSRFRKETTCKIHDLMHDVALSVLGKECVTIVDIPSMKKLLPNPAALHFFFSSNVGNFSNDFWKKQSPIVRTLFCGSNTVSYSHISKYTSLRALDLTGWRQMQPYLQGQIQHLRYLNLSRNWEMKPLPEDISIMYNLQTLDISHCSGLRHLPKDIKYMASLRHLYTNGCHQLTGMPPGVGQITSLQTLTYFVVGASSRCSTIGELEKLNLGGELELSCLENATEGHAKAASLESKENLSHLSLEWKSKGQEEPEQDCHKKVLYALKPNADLEMLRIVNYKGTSLPTWITDLSNLTELHLLGCVQCEEFPQFCNFKALQVLYLEKLDKLLSLCSAMGSMTFPALKELRLHDLKSLERWVALEGKEEELTFPVLEKLDIKNCPKLTSLPEAPCLKDIVVDEDKALLSLAVLKSKHVFSLSKLDLSTRDTQATPPQIDENHESSVSEISLMGGFYFFFSSNPSQHTFGAWKWFGKLITLNIFKCDALIYWPEDVFQSLVSLKNLSIQYCHKLKGRMQVKGGEPIETADQVLPHLNMICISNCPSLTELFILPPSLRSITIDMCPRLEPVWGNQEHPETNTDIQLESTYDMVEPMSHLYVSVMKARDLPTMDVTGSLDPYVEVRLGNLKGVTKHLEKNTNPVWRQTFSFSREHLQSDLLEIVVKDKDDFVGRVAFDTSDIHIRVPPDSPLAPQWYRLADSGGESLRHGEIMLAVWFGTPTQHPEQSPSPRNRLPCLEALYVYDCDNLATLPALPPSLKRLGIDGCGMLCSVTGHLDALESLYISACSKLQSLDSLGDLPSLERLTLSRCRCLASLPGVLGSYSALRRLEVKYCPAVDLKPLYKHHQQRLDNLEKKDISHAHSSDPYKGPKLSEPRSWKYAIPGVKDWTERRYDMYY</sequence>
<evidence type="ECO:0000313" key="8">
    <source>
        <dbReference type="EMBL" id="TVU23485.1"/>
    </source>
</evidence>
<evidence type="ECO:0000313" key="9">
    <source>
        <dbReference type="Proteomes" id="UP000324897"/>
    </source>
</evidence>
<keyword evidence="5" id="KW-0611">Plant defense</keyword>
<dbReference type="Gene3D" id="1.10.8.430">
    <property type="entry name" value="Helical domain of apoptotic protease-activating factors"/>
    <property type="match status" value="1"/>
</dbReference>
<dbReference type="PANTHER" id="PTHR36766">
    <property type="entry name" value="PLANT BROAD-SPECTRUM MILDEW RESISTANCE PROTEIN RPW8"/>
    <property type="match status" value="1"/>
</dbReference>
<evidence type="ECO:0000256" key="6">
    <source>
        <dbReference type="ARBA" id="ARBA00022840"/>
    </source>
</evidence>
<dbReference type="FunFam" id="1.10.10.10:FF:000322">
    <property type="entry name" value="Probable disease resistance protein At1g63360"/>
    <property type="match status" value="1"/>
</dbReference>
<proteinExistence type="inferred from homology"/>
<dbReference type="Pfam" id="PF00931">
    <property type="entry name" value="NB-ARC"/>
    <property type="match status" value="1"/>
</dbReference>
<name>A0A5J9UJC4_9POAL</name>
<dbReference type="GO" id="GO:0002758">
    <property type="term" value="P:innate immune response-activating signaling pathway"/>
    <property type="evidence" value="ECO:0007669"/>
    <property type="project" value="UniProtKB-ARBA"/>
</dbReference>
<dbReference type="OrthoDB" id="67700at2759"/>
<comment type="similarity">
    <text evidence="1">Belongs to the disease resistance NB-LRR family.</text>
</comment>
<keyword evidence="9" id="KW-1185">Reference proteome</keyword>
<dbReference type="GO" id="GO:0042742">
    <property type="term" value="P:defense response to bacterium"/>
    <property type="evidence" value="ECO:0007669"/>
    <property type="project" value="UniProtKB-ARBA"/>
</dbReference>
<dbReference type="InterPro" id="IPR058922">
    <property type="entry name" value="WHD_DRP"/>
</dbReference>
<keyword evidence="4" id="KW-0547">Nucleotide-binding</keyword>
<dbReference type="PRINTS" id="PR00364">
    <property type="entry name" value="DISEASERSIST"/>
</dbReference>
<dbReference type="InterPro" id="IPR056789">
    <property type="entry name" value="LRR_R13L1-DRL21"/>
</dbReference>
<dbReference type="Gene3D" id="1.20.5.4130">
    <property type="match status" value="1"/>
</dbReference>
<comment type="caution">
    <text evidence="8">The sequence shown here is derived from an EMBL/GenBank/DDBJ whole genome shotgun (WGS) entry which is preliminary data.</text>
</comment>
<dbReference type="SUPFAM" id="SSF52058">
    <property type="entry name" value="L domain-like"/>
    <property type="match status" value="2"/>
</dbReference>
<dbReference type="Gene3D" id="3.40.50.300">
    <property type="entry name" value="P-loop containing nucleotide triphosphate hydrolases"/>
    <property type="match status" value="1"/>
</dbReference>
<dbReference type="GO" id="GO:0043531">
    <property type="term" value="F:ADP binding"/>
    <property type="evidence" value="ECO:0007669"/>
    <property type="project" value="InterPro"/>
</dbReference>
<dbReference type="Pfam" id="PF23559">
    <property type="entry name" value="WHD_DRP"/>
    <property type="match status" value="1"/>
</dbReference>
<dbReference type="Proteomes" id="UP000324897">
    <property type="component" value="Chromosome 2"/>
</dbReference>